<dbReference type="Proteomes" id="UP000789901">
    <property type="component" value="Unassembled WGS sequence"/>
</dbReference>
<feature type="region of interest" description="Disordered" evidence="2">
    <location>
        <begin position="178"/>
        <end position="215"/>
    </location>
</feature>
<evidence type="ECO:0000256" key="1">
    <source>
        <dbReference type="SAM" id="Coils"/>
    </source>
</evidence>
<accession>A0ABN7V466</accession>
<dbReference type="EMBL" id="CAJVQB010009153">
    <property type="protein sequence ID" value="CAG8727250.1"/>
    <property type="molecule type" value="Genomic_DNA"/>
</dbReference>
<reference evidence="3 4" key="1">
    <citation type="submission" date="2021-06" db="EMBL/GenBank/DDBJ databases">
        <authorList>
            <person name="Kallberg Y."/>
            <person name="Tangrot J."/>
            <person name="Rosling A."/>
        </authorList>
    </citation>
    <scope>NUCLEOTIDE SEQUENCE [LARGE SCALE GENOMIC DNA]</scope>
    <source>
        <strain evidence="3 4">120-4 pot B 10/14</strain>
    </source>
</reference>
<feature type="coiled-coil region" evidence="1">
    <location>
        <begin position="97"/>
        <end position="131"/>
    </location>
</feature>
<protein>
    <submittedName>
        <fullName evidence="3">38325_t:CDS:1</fullName>
    </submittedName>
</protein>
<gene>
    <name evidence="3" type="ORF">GMARGA_LOCUS14041</name>
</gene>
<keyword evidence="4" id="KW-1185">Reference proteome</keyword>
<sequence length="215" mass="25552">LENIKQKDQQIAVTTTKYIENIPNEAHARQIRKNLSFYGHANVLSFMLRERTKVVYIKLEFKNEKRESDLLNTWVVHYEKGKMIRIIPGHFDEKTLLERAKYKRSKFEGNIEEYKRRRQETERYIEEYKSSMNSPKKDYKNLDKGKAPNQIERTIQRSFSSYVLLKFAKDVSVFIKGPQSNLDNKQRSGGPSRNNSRSSYFEPLQIDPDERIHKS</sequence>
<keyword evidence="1" id="KW-0175">Coiled coil</keyword>
<feature type="compositionally biased region" description="Low complexity" evidence="2">
    <location>
        <begin position="187"/>
        <end position="199"/>
    </location>
</feature>
<feature type="non-terminal residue" evidence="3">
    <location>
        <position position="1"/>
    </location>
</feature>
<organism evidence="3 4">
    <name type="scientific">Gigaspora margarita</name>
    <dbReference type="NCBI Taxonomy" id="4874"/>
    <lineage>
        <taxon>Eukaryota</taxon>
        <taxon>Fungi</taxon>
        <taxon>Fungi incertae sedis</taxon>
        <taxon>Mucoromycota</taxon>
        <taxon>Glomeromycotina</taxon>
        <taxon>Glomeromycetes</taxon>
        <taxon>Diversisporales</taxon>
        <taxon>Gigasporaceae</taxon>
        <taxon>Gigaspora</taxon>
    </lineage>
</organism>
<proteinExistence type="predicted"/>
<comment type="caution">
    <text evidence="3">The sequence shown here is derived from an EMBL/GenBank/DDBJ whole genome shotgun (WGS) entry which is preliminary data.</text>
</comment>
<evidence type="ECO:0000256" key="2">
    <source>
        <dbReference type="SAM" id="MobiDB-lite"/>
    </source>
</evidence>
<evidence type="ECO:0000313" key="4">
    <source>
        <dbReference type="Proteomes" id="UP000789901"/>
    </source>
</evidence>
<evidence type="ECO:0000313" key="3">
    <source>
        <dbReference type="EMBL" id="CAG8727250.1"/>
    </source>
</evidence>
<name>A0ABN7V466_GIGMA</name>